<evidence type="ECO:0000313" key="3">
    <source>
        <dbReference type="EMBL" id="KDR50952.1"/>
    </source>
</evidence>
<sequence length="931" mass="103232">MDEGLGIFFFLLIGGIVVAIIALRSGSSGKLNELIFQLRVMQKQLEGIAETLKGIREENALRQQQGVATEVEDTTEAKKKGLETQPEADENIPIVEQTTQSTGKNELTEDVPGTAEEVVALGEQQRVGSAVTTIEVPVQPIDTPTSTVEADVQHEAVEPQHVENGVADAETPAENNANAVQDDAEKQDDNTEPQGCDVEEALENEPQMAPQEHEPVAAFVQDETAEEHGEAEQEQIVAGKDYLEAKHEQADAKHNNTSPYGGNAYGMNQTADDDNESGFNYEKFIGENLFGKIGILVFVLGIGFFVKYAIDQNWISHIMRTVLSYAVGTVLLGIGWKLSKRYRTFSSLLAGGGCAVYYVTTAIAYHYYQLFSQPLGFGVMVFVTLFMAWISHHYDRRELAVTALVGGFLAPFLVGTETPNFLFLYVYMAILNLGSLYLSWSNRWNELPLISTGATFLVLLIAMYGDFVDPYALHVTFYGLFWLIATMSFFAFLRRGMTDIFTGLHIGAMILSSVFTIILVSSLGEYGNYDSAVTALVMGLVYIALHLWLRQSEQRNGVTQSVLLALGLAYLSISLPLFFSGAVLTICFAAEMVLLLWLYCRLEMRIYGIAAILALIINTLSLIATLYGRLDFMYDVDVQNFNFIAEIFRGLCFLAFARIMDRNQERVRDLYVPWNLVIYIIGIAALYCAIDMEMDLSLDSSLYNAGITLLRTTALLAIALGFGRRFPAGKFIPLYMAYMALGLFFIVSDVFIYGDFVSPTWAIILQWLGIGCTIAIYAYSGKCYYKQTKQAAVYFTVFLNLASTVLWVCMVRALLIQIGIEQFSAAFSLALAAVGTVQMTLGMRLPNKTMRLLSIGTFIFIIAKLALYDVWRMPAIGRIVVFIILGALLLTLSFLYQKLKDTLNLGAEDEDPKPLDSEPTQSNDEAQDLSE</sequence>
<feature type="transmembrane region" description="Helical" evidence="2">
    <location>
        <begin position="822"/>
        <end position="840"/>
    </location>
</feature>
<feature type="transmembrane region" description="Helical" evidence="2">
    <location>
        <begin position="760"/>
        <end position="779"/>
    </location>
</feature>
<feature type="transmembrane region" description="Helical" evidence="2">
    <location>
        <begin position="289"/>
        <end position="308"/>
    </location>
</feature>
<dbReference type="RefSeq" id="WP_018967091.1">
    <property type="nucleotide sequence ID" value="NZ_KB899213.1"/>
</dbReference>
<feature type="region of interest" description="Disordered" evidence="1">
    <location>
        <begin position="64"/>
        <end position="109"/>
    </location>
</feature>
<evidence type="ECO:0008006" key="5">
    <source>
        <dbReference type="Google" id="ProtNLM"/>
    </source>
</evidence>
<feature type="transmembrane region" description="Helical" evidence="2">
    <location>
        <begin position="500"/>
        <end position="520"/>
    </location>
</feature>
<dbReference type="Proteomes" id="UP000027442">
    <property type="component" value="Unassembled WGS sequence"/>
</dbReference>
<dbReference type="HOGENOM" id="CLU_014077_0_0_10"/>
<evidence type="ECO:0000256" key="2">
    <source>
        <dbReference type="SAM" id="Phobius"/>
    </source>
</evidence>
<dbReference type="AlphaFoldDB" id="A0A069QE48"/>
<dbReference type="PATRIC" id="fig|1122985.7.peg.3079"/>
<keyword evidence="2" id="KW-0472">Membrane</keyword>
<dbReference type="PANTHER" id="PTHR38434">
    <property type="entry name" value="BLL2549 PROTEIN"/>
    <property type="match status" value="1"/>
</dbReference>
<dbReference type="Pfam" id="PF10101">
    <property type="entry name" value="DUF2339"/>
    <property type="match status" value="1"/>
</dbReference>
<feature type="transmembrane region" description="Helical" evidence="2">
    <location>
        <begin position="852"/>
        <end position="870"/>
    </location>
</feature>
<name>A0A069QE48_HOYLO</name>
<feature type="transmembrane region" description="Helical" evidence="2">
    <location>
        <begin position="471"/>
        <end position="493"/>
    </location>
</feature>
<reference evidence="3 4" key="1">
    <citation type="submission" date="2013-08" db="EMBL/GenBank/DDBJ databases">
        <authorList>
            <person name="Weinstock G."/>
            <person name="Sodergren E."/>
            <person name="Wylie T."/>
            <person name="Fulton L."/>
            <person name="Fulton R."/>
            <person name="Fronick C."/>
            <person name="O'Laughlin M."/>
            <person name="Godfrey J."/>
            <person name="Miner T."/>
            <person name="Herter B."/>
            <person name="Appelbaum E."/>
            <person name="Cordes M."/>
            <person name="Lek S."/>
            <person name="Wollam A."/>
            <person name="Pepin K.H."/>
            <person name="Palsikar V.B."/>
            <person name="Mitreva M."/>
            <person name="Wilson R.K."/>
        </authorList>
    </citation>
    <scope>NUCLEOTIDE SEQUENCE [LARGE SCALE GENOMIC DNA]</scope>
    <source>
        <strain evidence="3 4">ATCC 15930</strain>
    </source>
</reference>
<feature type="transmembrane region" description="Helical" evidence="2">
    <location>
        <begin position="374"/>
        <end position="392"/>
    </location>
</feature>
<feature type="transmembrane region" description="Helical" evidence="2">
    <location>
        <begin position="532"/>
        <end position="549"/>
    </location>
</feature>
<feature type="transmembrane region" description="Helical" evidence="2">
    <location>
        <begin position="791"/>
        <end position="816"/>
    </location>
</feature>
<feature type="region of interest" description="Disordered" evidence="1">
    <location>
        <begin position="907"/>
        <end position="931"/>
    </location>
</feature>
<comment type="caution">
    <text evidence="3">The sequence shown here is derived from an EMBL/GenBank/DDBJ whole genome shotgun (WGS) entry which is preliminary data.</text>
</comment>
<dbReference type="InterPro" id="IPR019286">
    <property type="entry name" value="DUF2339_TM"/>
</dbReference>
<feature type="transmembrane region" description="Helical" evidence="2">
    <location>
        <begin position="579"/>
        <end position="599"/>
    </location>
</feature>
<dbReference type="eggNOG" id="COG5373">
    <property type="taxonomic scope" value="Bacteria"/>
</dbReference>
<feature type="compositionally biased region" description="Polar residues" evidence="1">
    <location>
        <begin position="96"/>
        <end position="105"/>
    </location>
</feature>
<organism evidence="3 4">
    <name type="scientific">Hoylesella loescheii DSM 19665 = JCM 12249 = ATCC 15930</name>
    <dbReference type="NCBI Taxonomy" id="1122985"/>
    <lineage>
        <taxon>Bacteria</taxon>
        <taxon>Pseudomonadati</taxon>
        <taxon>Bacteroidota</taxon>
        <taxon>Bacteroidia</taxon>
        <taxon>Bacteroidales</taxon>
        <taxon>Prevotellaceae</taxon>
        <taxon>Hoylesella</taxon>
    </lineage>
</organism>
<keyword evidence="2" id="KW-1133">Transmembrane helix</keyword>
<feature type="transmembrane region" description="Helical" evidence="2">
    <location>
        <begin position="314"/>
        <end position="336"/>
    </location>
</feature>
<feature type="transmembrane region" description="Helical" evidence="2">
    <location>
        <begin position="348"/>
        <end position="368"/>
    </location>
</feature>
<feature type="transmembrane region" description="Helical" evidence="2">
    <location>
        <begin position="422"/>
        <end position="440"/>
    </location>
</feature>
<evidence type="ECO:0000313" key="4">
    <source>
        <dbReference type="Proteomes" id="UP000027442"/>
    </source>
</evidence>
<feature type="transmembrane region" description="Helical" evidence="2">
    <location>
        <begin position="640"/>
        <end position="659"/>
    </location>
</feature>
<feature type="transmembrane region" description="Helical" evidence="2">
    <location>
        <begin position="734"/>
        <end position="754"/>
    </location>
</feature>
<feature type="transmembrane region" description="Helical" evidence="2">
    <location>
        <begin position="606"/>
        <end position="628"/>
    </location>
</feature>
<feature type="transmembrane region" description="Helical" evidence="2">
    <location>
        <begin position="876"/>
        <end position="896"/>
    </location>
</feature>
<feature type="transmembrane region" description="Helical" evidence="2">
    <location>
        <begin position="399"/>
        <end position="416"/>
    </location>
</feature>
<evidence type="ECO:0000256" key="1">
    <source>
        <dbReference type="SAM" id="MobiDB-lite"/>
    </source>
</evidence>
<feature type="transmembrane region" description="Helical" evidence="2">
    <location>
        <begin position="671"/>
        <end position="690"/>
    </location>
</feature>
<dbReference type="EMBL" id="JNGW01000129">
    <property type="protein sequence ID" value="KDR50952.1"/>
    <property type="molecule type" value="Genomic_DNA"/>
</dbReference>
<accession>A0A069QE48</accession>
<keyword evidence="4" id="KW-1185">Reference proteome</keyword>
<feature type="transmembrane region" description="Helical" evidence="2">
    <location>
        <begin position="702"/>
        <end position="722"/>
    </location>
</feature>
<gene>
    <name evidence="3" type="ORF">HMPREF1991_02976</name>
</gene>
<feature type="transmembrane region" description="Helical" evidence="2">
    <location>
        <begin position="556"/>
        <end position="573"/>
    </location>
</feature>
<dbReference type="PANTHER" id="PTHR38434:SF1">
    <property type="entry name" value="BLL2549 PROTEIN"/>
    <property type="match status" value="1"/>
</dbReference>
<keyword evidence="2" id="KW-0812">Transmembrane</keyword>
<protein>
    <recommendedName>
        <fullName evidence="5">DUF2339 domain-containing protein</fullName>
    </recommendedName>
</protein>
<feature type="transmembrane region" description="Helical" evidence="2">
    <location>
        <begin position="6"/>
        <end position="23"/>
    </location>
</feature>
<proteinExistence type="predicted"/>
<feature type="transmembrane region" description="Helical" evidence="2">
    <location>
        <begin position="447"/>
        <end position="465"/>
    </location>
</feature>